<feature type="region of interest" description="Disordered" evidence="1">
    <location>
        <begin position="269"/>
        <end position="314"/>
    </location>
</feature>
<dbReference type="PANTHER" id="PTHR40465">
    <property type="entry name" value="CHROMOSOME 1, WHOLE GENOME SHOTGUN SEQUENCE"/>
    <property type="match status" value="1"/>
</dbReference>
<evidence type="ECO:0000313" key="5">
    <source>
        <dbReference type="Proteomes" id="UP001362999"/>
    </source>
</evidence>
<evidence type="ECO:0000313" key="4">
    <source>
        <dbReference type="EMBL" id="KAK7035858.1"/>
    </source>
</evidence>
<evidence type="ECO:0000256" key="1">
    <source>
        <dbReference type="SAM" id="MobiDB-lite"/>
    </source>
</evidence>
<feature type="transmembrane region" description="Helical" evidence="2">
    <location>
        <begin position="170"/>
        <end position="192"/>
    </location>
</feature>
<sequence>MSNSTMPGSGFTMNIGERTIPLFVGTIMNWALLGTLAVQFMFYFLAFPKDQLRFKLLVGFIFVVEALQTLSDTRDTVRTFGSHWGDFGSLDGVGWSWFSVPVVGSIVACVGQIFFAWRIWVISRSFVMPVVIAIVTTFQLGAGLWTGIEISRAGKYSSLQLRYDSFQQPVAWLSATAACDLIIVASTCYYLLKPRRSDFKHSTNRMVTRIIMITVETGLLCALFALTDLAIYVQTRGNNYHLAVCIWLSKVYSNSIMLILNSRAQIGHGSPTSQNQHSSIKFSTGPTASTTVQSYQLSGPGPEKYNEGVGNYAV</sequence>
<feature type="transmembrane region" description="Helical" evidence="2">
    <location>
        <begin position="126"/>
        <end position="150"/>
    </location>
</feature>
<dbReference type="PANTHER" id="PTHR40465:SF1">
    <property type="entry name" value="DUF6534 DOMAIN-CONTAINING PROTEIN"/>
    <property type="match status" value="1"/>
</dbReference>
<feature type="domain" description="DUF6534" evidence="3">
    <location>
        <begin position="176"/>
        <end position="264"/>
    </location>
</feature>
<proteinExistence type="predicted"/>
<keyword evidence="2" id="KW-1133">Transmembrane helix</keyword>
<feature type="transmembrane region" description="Helical" evidence="2">
    <location>
        <begin position="95"/>
        <end position="117"/>
    </location>
</feature>
<feature type="compositionally biased region" description="Polar residues" evidence="1">
    <location>
        <begin position="270"/>
        <end position="297"/>
    </location>
</feature>
<evidence type="ECO:0000256" key="2">
    <source>
        <dbReference type="SAM" id="Phobius"/>
    </source>
</evidence>
<evidence type="ECO:0000259" key="3">
    <source>
        <dbReference type="Pfam" id="PF20152"/>
    </source>
</evidence>
<dbReference type="Pfam" id="PF20152">
    <property type="entry name" value="DUF6534"/>
    <property type="match status" value="1"/>
</dbReference>
<organism evidence="4 5">
    <name type="scientific">Favolaschia claudopus</name>
    <dbReference type="NCBI Taxonomy" id="2862362"/>
    <lineage>
        <taxon>Eukaryota</taxon>
        <taxon>Fungi</taxon>
        <taxon>Dikarya</taxon>
        <taxon>Basidiomycota</taxon>
        <taxon>Agaricomycotina</taxon>
        <taxon>Agaricomycetes</taxon>
        <taxon>Agaricomycetidae</taxon>
        <taxon>Agaricales</taxon>
        <taxon>Marasmiineae</taxon>
        <taxon>Mycenaceae</taxon>
        <taxon>Favolaschia</taxon>
    </lineage>
</organism>
<dbReference type="Proteomes" id="UP001362999">
    <property type="component" value="Unassembled WGS sequence"/>
</dbReference>
<feature type="transmembrane region" description="Helical" evidence="2">
    <location>
        <begin position="213"/>
        <end position="234"/>
    </location>
</feature>
<keyword evidence="5" id="KW-1185">Reference proteome</keyword>
<protein>
    <recommendedName>
        <fullName evidence="3">DUF6534 domain-containing protein</fullName>
    </recommendedName>
</protein>
<reference evidence="4 5" key="1">
    <citation type="journal article" date="2024" name="J Genomics">
        <title>Draft genome sequencing and assembly of Favolaschia claudopus CIRM-BRFM 2984 isolated from oak limbs.</title>
        <authorList>
            <person name="Navarro D."/>
            <person name="Drula E."/>
            <person name="Chaduli D."/>
            <person name="Cazenave R."/>
            <person name="Ahrendt S."/>
            <person name="Wang J."/>
            <person name="Lipzen A."/>
            <person name="Daum C."/>
            <person name="Barry K."/>
            <person name="Grigoriev I.V."/>
            <person name="Favel A."/>
            <person name="Rosso M.N."/>
            <person name="Martin F."/>
        </authorList>
    </citation>
    <scope>NUCLEOTIDE SEQUENCE [LARGE SCALE GENOMIC DNA]</scope>
    <source>
        <strain evidence="4 5">CIRM-BRFM 2984</strain>
    </source>
</reference>
<accession>A0AAW0CBX2</accession>
<dbReference type="InterPro" id="IPR045339">
    <property type="entry name" value="DUF6534"/>
</dbReference>
<dbReference type="EMBL" id="JAWWNJ010000019">
    <property type="protein sequence ID" value="KAK7035858.1"/>
    <property type="molecule type" value="Genomic_DNA"/>
</dbReference>
<name>A0AAW0CBX2_9AGAR</name>
<keyword evidence="2" id="KW-0472">Membrane</keyword>
<keyword evidence="2" id="KW-0812">Transmembrane</keyword>
<feature type="transmembrane region" description="Helical" evidence="2">
    <location>
        <begin position="20"/>
        <end position="45"/>
    </location>
</feature>
<dbReference type="AlphaFoldDB" id="A0AAW0CBX2"/>
<comment type="caution">
    <text evidence="4">The sequence shown here is derived from an EMBL/GenBank/DDBJ whole genome shotgun (WGS) entry which is preliminary data.</text>
</comment>
<gene>
    <name evidence="4" type="ORF">R3P38DRAFT_3263339</name>
</gene>